<dbReference type="AlphaFoldDB" id="S4XH82"/>
<dbReference type="Proteomes" id="UP000014809">
    <property type="component" value="Chromosome"/>
</dbReference>
<evidence type="ECO:0008006" key="5">
    <source>
        <dbReference type="Google" id="ProtNLM"/>
    </source>
</evidence>
<dbReference type="KEGG" id="cter:A606_01740"/>
<keyword evidence="1" id="KW-0479">Metal-binding</keyword>
<gene>
    <name evidence="3" type="ORF">A606_01740</name>
</gene>
<dbReference type="GO" id="GO:0046872">
    <property type="term" value="F:metal ion binding"/>
    <property type="evidence" value="ECO:0007669"/>
    <property type="project" value="UniProtKB-KW"/>
</dbReference>
<protein>
    <recommendedName>
        <fullName evidence="5">Sirohydrochlorin ferrochelatase</fullName>
    </recommendedName>
</protein>
<evidence type="ECO:0000313" key="4">
    <source>
        <dbReference type="Proteomes" id="UP000014809"/>
    </source>
</evidence>
<name>S4XH82_9CORY</name>
<dbReference type="CDD" id="cd03416">
    <property type="entry name" value="CbiX_SirB_N"/>
    <property type="match status" value="1"/>
</dbReference>
<accession>S4XH82</accession>
<dbReference type="RefSeq" id="WP_020440368.1">
    <property type="nucleotide sequence ID" value="NC_021663.1"/>
</dbReference>
<dbReference type="STRING" id="1200352.A606_01740"/>
<dbReference type="SUPFAM" id="SSF53800">
    <property type="entry name" value="Chelatase"/>
    <property type="match status" value="1"/>
</dbReference>
<dbReference type="InterPro" id="IPR050963">
    <property type="entry name" value="Sirohydro_Cobaltochel/CbiX"/>
</dbReference>
<dbReference type="EMBL" id="CP003696">
    <property type="protein sequence ID" value="AGP30003.1"/>
    <property type="molecule type" value="Genomic_DNA"/>
</dbReference>
<dbReference type="eggNOG" id="COG2138">
    <property type="taxonomic scope" value="Bacteria"/>
</dbReference>
<evidence type="ECO:0000256" key="2">
    <source>
        <dbReference type="ARBA" id="ARBA00023239"/>
    </source>
</evidence>
<organism evidence="3 4">
    <name type="scientific">Corynebacterium terpenotabidum Y-11</name>
    <dbReference type="NCBI Taxonomy" id="1200352"/>
    <lineage>
        <taxon>Bacteria</taxon>
        <taxon>Bacillati</taxon>
        <taxon>Actinomycetota</taxon>
        <taxon>Actinomycetes</taxon>
        <taxon>Mycobacteriales</taxon>
        <taxon>Corynebacteriaceae</taxon>
        <taxon>Corynebacterium</taxon>
    </lineage>
</organism>
<dbReference type="OrthoDB" id="482456at2"/>
<dbReference type="Pfam" id="PF01903">
    <property type="entry name" value="CbiX"/>
    <property type="match status" value="1"/>
</dbReference>
<dbReference type="PANTHER" id="PTHR33542:SF5">
    <property type="entry name" value="FERROCHELATASE CHE1"/>
    <property type="match status" value="1"/>
</dbReference>
<proteinExistence type="predicted"/>
<keyword evidence="2" id="KW-0456">Lyase</keyword>
<evidence type="ECO:0000313" key="3">
    <source>
        <dbReference type="EMBL" id="AGP30003.1"/>
    </source>
</evidence>
<dbReference type="InterPro" id="IPR002762">
    <property type="entry name" value="CbiX-like"/>
</dbReference>
<dbReference type="PATRIC" id="fig|1200352.3.peg.350"/>
<sequence length="231" mass="23401">MSAADPVICLAHGSRHPAADPAIARISDAVAGLTGAPACPAYLDFSPLTLTTVAATLAASGRRRATVVPMLFTRAFHMRHDVPEALAAATEETGVEFTLSDGLGTGDDVAELLASRIPADTGHYVLYSVGSTVAGANEAVSALARRVGELAGLSATHLTATGPGDTGPDALLAAVRSAPRPVHVAPLFSAPGTLWDLAVAAVTAVEDRPTVTLGVPLGTTLAPLIAERMSR</sequence>
<dbReference type="HOGENOM" id="CLU_056929_4_0_11"/>
<reference evidence="3 4" key="1">
    <citation type="submission" date="2012-06" db="EMBL/GenBank/DDBJ databases">
        <title>Complete genome sequence of Corynebacterium terpenotabidum Y-11 (=DSM 44721).</title>
        <authorList>
            <person name="Ruckert C."/>
            <person name="Albersmeier A."/>
            <person name="Al-Dilaimi A."/>
            <person name="Szczepanowski R."/>
            <person name="Kalinowski J."/>
        </authorList>
    </citation>
    <scope>NUCLEOTIDE SEQUENCE [LARGE SCALE GENOMIC DNA]</scope>
    <source>
        <strain evidence="3 4">Y-11</strain>
    </source>
</reference>
<dbReference type="Gene3D" id="3.40.50.1400">
    <property type="match status" value="2"/>
</dbReference>
<evidence type="ECO:0000256" key="1">
    <source>
        <dbReference type="ARBA" id="ARBA00022723"/>
    </source>
</evidence>
<dbReference type="PANTHER" id="PTHR33542">
    <property type="entry name" value="SIROHYDROCHLORIN FERROCHELATASE, CHLOROPLASTIC"/>
    <property type="match status" value="1"/>
</dbReference>
<dbReference type="GO" id="GO:0016829">
    <property type="term" value="F:lyase activity"/>
    <property type="evidence" value="ECO:0007669"/>
    <property type="project" value="UniProtKB-KW"/>
</dbReference>
<keyword evidence="4" id="KW-1185">Reference proteome</keyword>